<accession>A0ACB8TH40</accession>
<comment type="caution">
    <text evidence="1">The sequence shown here is derived from an EMBL/GenBank/DDBJ whole genome shotgun (WGS) entry which is preliminary data.</text>
</comment>
<name>A0ACB8TH40_9AGAM</name>
<reference evidence="1" key="2">
    <citation type="journal article" date="2022" name="New Phytol.">
        <title>Evolutionary transition to the ectomycorrhizal habit in the genomes of a hyperdiverse lineage of mushroom-forming fungi.</title>
        <authorList>
            <person name="Looney B."/>
            <person name="Miyauchi S."/>
            <person name="Morin E."/>
            <person name="Drula E."/>
            <person name="Courty P.E."/>
            <person name="Kohler A."/>
            <person name="Kuo A."/>
            <person name="LaButti K."/>
            <person name="Pangilinan J."/>
            <person name="Lipzen A."/>
            <person name="Riley R."/>
            <person name="Andreopoulos W."/>
            <person name="He G."/>
            <person name="Johnson J."/>
            <person name="Nolan M."/>
            <person name="Tritt A."/>
            <person name="Barry K.W."/>
            <person name="Grigoriev I.V."/>
            <person name="Nagy L.G."/>
            <person name="Hibbett D."/>
            <person name="Henrissat B."/>
            <person name="Matheny P.B."/>
            <person name="Labbe J."/>
            <person name="Martin F.M."/>
        </authorList>
    </citation>
    <scope>NUCLEOTIDE SEQUENCE</scope>
    <source>
        <strain evidence="1">HHB10654</strain>
    </source>
</reference>
<dbReference type="Proteomes" id="UP000814140">
    <property type="component" value="Unassembled WGS sequence"/>
</dbReference>
<protein>
    <submittedName>
        <fullName evidence="1">Uncharacterized protein</fullName>
    </submittedName>
</protein>
<sequence>MLFKLRGEVCIGFASLFSLAALLLLIFVHVGQINTSSVPRGIAMAKMNVSLYGNALQNGFGDPINGLYTTNASAPLQARAGIRQEYEFGLYSYCGYTTNVLGICTNTSVGYRYEPYQALTSDMFLNYSQFTDFIINGTSSFKDSGGTLGSHTHSASYLILIGTICTFLALVTGVVKHTFAFLVSATFAALATLFVMIGAALWTSAINSSEAINGLVLATTDIPLGISVSSGTGLSLLWASFGCLLASLVPYMISCCTYRG</sequence>
<gene>
    <name evidence="1" type="ORF">BV25DRAFT_1819193</name>
</gene>
<proteinExistence type="predicted"/>
<dbReference type="EMBL" id="MU277189">
    <property type="protein sequence ID" value="KAI0067771.1"/>
    <property type="molecule type" value="Genomic_DNA"/>
</dbReference>
<evidence type="ECO:0000313" key="2">
    <source>
        <dbReference type="Proteomes" id="UP000814140"/>
    </source>
</evidence>
<evidence type="ECO:0000313" key="1">
    <source>
        <dbReference type="EMBL" id="KAI0067771.1"/>
    </source>
</evidence>
<keyword evidence="2" id="KW-1185">Reference proteome</keyword>
<organism evidence="1 2">
    <name type="scientific">Artomyces pyxidatus</name>
    <dbReference type="NCBI Taxonomy" id="48021"/>
    <lineage>
        <taxon>Eukaryota</taxon>
        <taxon>Fungi</taxon>
        <taxon>Dikarya</taxon>
        <taxon>Basidiomycota</taxon>
        <taxon>Agaricomycotina</taxon>
        <taxon>Agaricomycetes</taxon>
        <taxon>Russulales</taxon>
        <taxon>Auriscalpiaceae</taxon>
        <taxon>Artomyces</taxon>
    </lineage>
</organism>
<reference evidence="1" key="1">
    <citation type="submission" date="2021-03" db="EMBL/GenBank/DDBJ databases">
        <authorList>
            <consortium name="DOE Joint Genome Institute"/>
            <person name="Ahrendt S."/>
            <person name="Looney B.P."/>
            <person name="Miyauchi S."/>
            <person name="Morin E."/>
            <person name="Drula E."/>
            <person name="Courty P.E."/>
            <person name="Chicoki N."/>
            <person name="Fauchery L."/>
            <person name="Kohler A."/>
            <person name="Kuo A."/>
            <person name="Labutti K."/>
            <person name="Pangilinan J."/>
            <person name="Lipzen A."/>
            <person name="Riley R."/>
            <person name="Andreopoulos W."/>
            <person name="He G."/>
            <person name="Johnson J."/>
            <person name="Barry K.W."/>
            <person name="Grigoriev I.V."/>
            <person name="Nagy L."/>
            <person name="Hibbett D."/>
            <person name="Henrissat B."/>
            <person name="Matheny P.B."/>
            <person name="Labbe J."/>
            <person name="Martin F."/>
        </authorList>
    </citation>
    <scope>NUCLEOTIDE SEQUENCE</scope>
    <source>
        <strain evidence="1">HHB10654</strain>
    </source>
</reference>